<reference evidence="1" key="1">
    <citation type="submission" date="2021-02" db="EMBL/GenBank/DDBJ databases">
        <authorList>
            <person name="Dougan E. K."/>
            <person name="Rhodes N."/>
            <person name="Thang M."/>
            <person name="Chan C."/>
        </authorList>
    </citation>
    <scope>NUCLEOTIDE SEQUENCE</scope>
</reference>
<evidence type="ECO:0000313" key="2">
    <source>
        <dbReference type="Proteomes" id="UP000649617"/>
    </source>
</evidence>
<dbReference type="Gene3D" id="3.90.1720.30">
    <property type="entry name" value="PPPDE domains"/>
    <property type="match status" value="1"/>
</dbReference>
<feature type="non-terminal residue" evidence="1">
    <location>
        <position position="177"/>
    </location>
</feature>
<gene>
    <name evidence="1" type="primary">abhd17c</name>
    <name evidence="1" type="ORF">SPIL2461_LOCUS18467</name>
</gene>
<dbReference type="Proteomes" id="UP000649617">
    <property type="component" value="Unassembled WGS sequence"/>
</dbReference>
<dbReference type="OrthoDB" id="411530at2759"/>
<organism evidence="1 2">
    <name type="scientific">Symbiodinium pilosum</name>
    <name type="common">Dinoflagellate</name>
    <dbReference type="NCBI Taxonomy" id="2952"/>
    <lineage>
        <taxon>Eukaryota</taxon>
        <taxon>Sar</taxon>
        <taxon>Alveolata</taxon>
        <taxon>Dinophyceae</taxon>
        <taxon>Suessiales</taxon>
        <taxon>Symbiodiniaceae</taxon>
        <taxon>Symbiodinium</taxon>
    </lineage>
</organism>
<comment type="caution">
    <text evidence="1">The sequence shown here is derived from an EMBL/GenBank/DDBJ whole genome shotgun (WGS) entry which is preliminary data.</text>
</comment>
<dbReference type="AlphaFoldDB" id="A0A812W6C2"/>
<evidence type="ECO:0000313" key="1">
    <source>
        <dbReference type="EMBL" id="CAE7670230.1"/>
    </source>
</evidence>
<dbReference type="InterPro" id="IPR042266">
    <property type="entry name" value="PPPDE_sf"/>
</dbReference>
<accession>A0A812W6C2</accession>
<dbReference type="EMBL" id="CAJNIZ010043829">
    <property type="protein sequence ID" value="CAE7670230.1"/>
    <property type="molecule type" value="Genomic_DNA"/>
</dbReference>
<sequence length="177" mass="20336">VTQFLQHQYALKQQARSFHVRVPLLDLLSRPLFNELQFERNRVSLCKLRVVLRTEVYLYMYDISAGLARRWTSFKTVKSQCWDLLQGIWHTGVVVCWPTKFPSAGTQYWQGEKINVTTGSRNLVEKRFLGYTSGSTGLRVRFREKAAGEANELPLAEQQLQPLLGCSFHVPVGQAHP</sequence>
<keyword evidence="2" id="KW-1185">Reference proteome</keyword>
<protein>
    <submittedName>
        <fullName evidence="1">Abhd17c protein</fullName>
    </submittedName>
</protein>
<name>A0A812W6C2_SYMPI</name>
<proteinExistence type="predicted"/>